<keyword evidence="3" id="KW-1185">Reference proteome</keyword>
<gene>
    <name evidence="2" type="ORF">RCL2_000008900</name>
    <name evidence="1" type="ORF">RclHR1_22530002</name>
</gene>
<dbReference type="AlphaFoldDB" id="A0A2Z6QUK1"/>
<evidence type="ECO:0000313" key="1">
    <source>
        <dbReference type="EMBL" id="GBB93917.1"/>
    </source>
</evidence>
<accession>A0A2Z6QUK1</accession>
<evidence type="ECO:0000313" key="3">
    <source>
        <dbReference type="Proteomes" id="UP000247702"/>
    </source>
</evidence>
<name>A0A2Z6QUK1_9GLOM</name>
<protein>
    <submittedName>
        <fullName evidence="1">Uncharacterized protein</fullName>
    </submittedName>
</protein>
<reference evidence="1 3" key="1">
    <citation type="submission" date="2017-11" db="EMBL/GenBank/DDBJ databases">
        <title>The genome of Rhizophagus clarus HR1 reveals common genetic basis of auxotrophy among arbuscular mycorrhizal fungi.</title>
        <authorList>
            <person name="Kobayashi Y."/>
        </authorList>
    </citation>
    <scope>NUCLEOTIDE SEQUENCE [LARGE SCALE GENOMIC DNA]</scope>
    <source>
        <strain evidence="1 3">HR1</strain>
    </source>
</reference>
<dbReference type="EMBL" id="BEXD01001395">
    <property type="protein sequence ID" value="GBB93917.1"/>
    <property type="molecule type" value="Genomic_DNA"/>
</dbReference>
<organism evidence="1 3">
    <name type="scientific">Rhizophagus clarus</name>
    <dbReference type="NCBI Taxonomy" id="94130"/>
    <lineage>
        <taxon>Eukaryota</taxon>
        <taxon>Fungi</taxon>
        <taxon>Fungi incertae sedis</taxon>
        <taxon>Mucoromycota</taxon>
        <taxon>Glomeromycotina</taxon>
        <taxon>Glomeromycetes</taxon>
        <taxon>Glomerales</taxon>
        <taxon>Glomeraceae</taxon>
        <taxon>Rhizophagus</taxon>
    </lineage>
</organism>
<dbReference type="OrthoDB" id="2396211at2759"/>
<dbReference type="EMBL" id="BLAL01000002">
    <property type="protein sequence ID" value="GES72523.1"/>
    <property type="molecule type" value="Genomic_DNA"/>
</dbReference>
<proteinExistence type="predicted"/>
<sequence length="114" mass="13181">MATLLAVEQEDDEITIILQDYIRRKSNQNIPERSLVLDERSTVDERSAIDATNKIPSNPQEIQINDSDTSFILDRSQIEEDETEKEREIIDTNLQNIKNQTWLLLKADHPSEST</sequence>
<dbReference type="Proteomes" id="UP000247702">
    <property type="component" value="Unassembled WGS sequence"/>
</dbReference>
<dbReference type="STRING" id="94130.A0A2Z6QUK1"/>
<comment type="caution">
    <text evidence="1">The sequence shown here is derived from an EMBL/GenBank/DDBJ whole genome shotgun (WGS) entry which is preliminary data.</text>
</comment>
<dbReference type="Proteomes" id="UP000615446">
    <property type="component" value="Unassembled WGS sequence"/>
</dbReference>
<evidence type="ECO:0000313" key="2">
    <source>
        <dbReference type="EMBL" id="GES72523.1"/>
    </source>
</evidence>
<reference evidence="2" key="2">
    <citation type="submission" date="2019-10" db="EMBL/GenBank/DDBJ databases">
        <title>Conservation and host-specific expression of non-tandemly repeated heterogenous ribosome RNA gene in arbuscular mycorrhizal fungi.</title>
        <authorList>
            <person name="Maeda T."/>
            <person name="Kobayashi Y."/>
            <person name="Nakagawa T."/>
            <person name="Ezawa T."/>
            <person name="Yamaguchi K."/>
            <person name="Bino T."/>
            <person name="Nishimoto Y."/>
            <person name="Shigenobu S."/>
            <person name="Kawaguchi M."/>
        </authorList>
    </citation>
    <scope>NUCLEOTIDE SEQUENCE</scope>
    <source>
        <strain evidence="2">HR1</strain>
    </source>
</reference>